<evidence type="ECO:0000313" key="1">
    <source>
        <dbReference type="EMBL" id="MBP1970177.1"/>
    </source>
</evidence>
<sequence length="129" mass="15203">MKDDFISIDKFNTLIHQWNGYTIKITKHELDDRDQTVMELQNISYATNHQRLDDYQPMHVLLLDGRGETETTTNTFQPLPTPTYEIPIQDNSLYEFNGSRFIITTERAVYKIERTTNSGKSTPYFDKYL</sequence>
<accession>A0ABS4IGV5</accession>
<comment type="caution">
    <text evidence="1">The sequence shown here is derived from an EMBL/GenBank/DDBJ whole genome shotgun (WGS) entry which is preliminary data.</text>
</comment>
<dbReference type="EMBL" id="JAGGKX010000011">
    <property type="protein sequence ID" value="MBP1970177.1"/>
    <property type="molecule type" value="Genomic_DNA"/>
</dbReference>
<dbReference type="InterPro" id="IPR058926">
    <property type="entry name" value="YmzB-like"/>
</dbReference>
<organism evidence="1 2">
    <name type="scientific">Virgibacillus natechei</name>
    <dbReference type="NCBI Taxonomy" id="1216297"/>
    <lineage>
        <taxon>Bacteria</taxon>
        <taxon>Bacillati</taxon>
        <taxon>Bacillota</taxon>
        <taxon>Bacilli</taxon>
        <taxon>Bacillales</taxon>
        <taxon>Bacillaceae</taxon>
        <taxon>Virgibacillus</taxon>
    </lineage>
</organism>
<dbReference type="Pfam" id="PF25846">
    <property type="entry name" value="YmzB"/>
    <property type="match status" value="1"/>
</dbReference>
<evidence type="ECO:0000313" key="2">
    <source>
        <dbReference type="Proteomes" id="UP001519345"/>
    </source>
</evidence>
<keyword evidence="2" id="KW-1185">Reference proteome</keyword>
<gene>
    <name evidence="1" type="ORF">J2Z83_002295</name>
</gene>
<name>A0ABS4IGV5_9BACI</name>
<protein>
    <submittedName>
        <fullName evidence="1">Uncharacterized protein</fullName>
    </submittedName>
</protein>
<proteinExistence type="predicted"/>
<reference evidence="1 2" key="1">
    <citation type="submission" date="2021-03" db="EMBL/GenBank/DDBJ databases">
        <title>Genomic Encyclopedia of Type Strains, Phase IV (KMG-IV): sequencing the most valuable type-strain genomes for metagenomic binning, comparative biology and taxonomic classification.</title>
        <authorList>
            <person name="Goeker M."/>
        </authorList>
    </citation>
    <scope>NUCLEOTIDE SEQUENCE [LARGE SCALE GENOMIC DNA]</scope>
    <source>
        <strain evidence="1 2">DSM 25609</strain>
    </source>
</reference>
<dbReference type="Proteomes" id="UP001519345">
    <property type="component" value="Unassembled WGS sequence"/>
</dbReference>
<dbReference type="RefSeq" id="WP_209463320.1">
    <property type="nucleotide sequence ID" value="NZ_CP110224.1"/>
</dbReference>